<feature type="region of interest" description="Disordered" evidence="1">
    <location>
        <begin position="120"/>
        <end position="152"/>
    </location>
</feature>
<dbReference type="Gene3D" id="3.40.50.720">
    <property type="entry name" value="NAD(P)-binding Rossmann-like Domain"/>
    <property type="match status" value="1"/>
</dbReference>
<comment type="caution">
    <text evidence="2">The sequence shown here is derived from an EMBL/GenBank/DDBJ whole genome shotgun (WGS) entry which is preliminary data.</text>
</comment>
<gene>
    <name evidence="2" type="ORF">K461DRAFT_290395</name>
</gene>
<sequence length="285" mass="30448">MQVLLVGATAHLASTLIPLLLSSPYISHLVLLSRSSIRSARILSNTKITQYLHADLSSLPDSLFTTLRDTHHIRAVIWLVGGSISRFKTLDAAHEANVSLPLAFLEQCVAQGLVPTPAGLGGAEEPCPPPPVEEEQPRPGFKRSRKGRYTDPSAKNPFRFVYMSTYNATQDQFASLWAAGQFRKMKGAAEKSLLGLAEEKGQGMLEVFCLRLGKVLDGGQTAGNAIWQGAGGYISDELVGKKTLSLCLGGRGEAKYGGTEGGGVLELKEVLGDGWAEINSVTVNG</sequence>
<keyword evidence="3" id="KW-1185">Reference proteome</keyword>
<proteinExistence type="predicted"/>
<dbReference type="AlphaFoldDB" id="A0A9P4JDI2"/>
<accession>A0A9P4JDI2</accession>
<evidence type="ECO:0008006" key="4">
    <source>
        <dbReference type="Google" id="ProtNLM"/>
    </source>
</evidence>
<dbReference type="OrthoDB" id="3535423at2759"/>
<dbReference type="Proteomes" id="UP000799439">
    <property type="component" value="Unassembled WGS sequence"/>
</dbReference>
<evidence type="ECO:0000313" key="2">
    <source>
        <dbReference type="EMBL" id="KAF2158147.1"/>
    </source>
</evidence>
<reference evidence="2" key="1">
    <citation type="journal article" date="2020" name="Stud. Mycol.">
        <title>101 Dothideomycetes genomes: a test case for predicting lifestyles and emergence of pathogens.</title>
        <authorList>
            <person name="Haridas S."/>
            <person name="Albert R."/>
            <person name="Binder M."/>
            <person name="Bloem J."/>
            <person name="Labutti K."/>
            <person name="Salamov A."/>
            <person name="Andreopoulos B."/>
            <person name="Baker S."/>
            <person name="Barry K."/>
            <person name="Bills G."/>
            <person name="Bluhm B."/>
            <person name="Cannon C."/>
            <person name="Castanera R."/>
            <person name="Culley D."/>
            <person name="Daum C."/>
            <person name="Ezra D."/>
            <person name="Gonzalez J."/>
            <person name="Henrissat B."/>
            <person name="Kuo A."/>
            <person name="Liang C."/>
            <person name="Lipzen A."/>
            <person name="Lutzoni F."/>
            <person name="Magnuson J."/>
            <person name="Mondo S."/>
            <person name="Nolan M."/>
            <person name="Ohm R."/>
            <person name="Pangilinan J."/>
            <person name="Park H.-J."/>
            <person name="Ramirez L."/>
            <person name="Alfaro M."/>
            <person name="Sun H."/>
            <person name="Tritt A."/>
            <person name="Yoshinaga Y."/>
            <person name="Zwiers L.-H."/>
            <person name="Turgeon B."/>
            <person name="Goodwin S."/>
            <person name="Spatafora J."/>
            <person name="Crous P."/>
            <person name="Grigoriev I."/>
        </authorList>
    </citation>
    <scope>NUCLEOTIDE SEQUENCE</scope>
    <source>
        <strain evidence="2">CBS 260.36</strain>
    </source>
</reference>
<name>A0A9P4JDI2_9PEZI</name>
<dbReference type="EMBL" id="ML996081">
    <property type="protein sequence ID" value="KAF2158147.1"/>
    <property type="molecule type" value="Genomic_DNA"/>
</dbReference>
<dbReference type="SUPFAM" id="SSF51735">
    <property type="entry name" value="NAD(P)-binding Rossmann-fold domains"/>
    <property type="match status" value="1"/>
</dbReference>
<protein>
    <recommendedName>
        <fullName evidence="4">NAD(P)-binding domain-containing protein</fullName>
    </recommendedName>
</protein>
<dbReference type="InterPro" id="IPR036291">
    <property type="entry name" value="NAD(P)-bd_dom_sf"/>
</dbReference>
<organism evidence="2 3">
    <name type="scientific">Myriangium duriaei CBS 260.36</name>
    <dbReference type="NCBI Taxonomy" id="1168546"/>
    <lineage>
        <taxon>Eukaryota</taxon>
        <taxon>Fungi</taxon>
        <taxon>Dikarya</taxon>
        <taxon>Ascomycota</taxon>
        <taxon>Pezizomycotina</taxon>
        <taxon>Dothideomycetes</taxon>
        <taxon>Dothideomycetidae</taxon>
        <taxon>Myriangiales</taxon>
        <taxon>Myriangiaceae</taxon>
        <taxon>Myriangium</taxon>
    </lineage>
</organism>
<evidence type="ECO:0000313" key="3">
    <source>
        <dbReference type="Proteomes" id="UP000799439"/>
    </source>
</evidence>
<evidence type="ECO:0000256" key="1">
    <source>
        <dbReference type="SAM" id="MobiDB-lite"/>
    </source>
</evidence>